<dbReference type="EMBL" id="MJAT01000033">
    <property type="protein sequence ID" value="OEH85206.1"/>
    <property type="molecule type" value="Genomic_DNA"/>
</dbReference>
<dbReference type="Pfam" id="PF01292">
    <property type="entry name" value="Ni_hydr_CYTB"/>
    <property type="match status" value="1"/>
</dbReference>
<dbReference type="GO" id="GO:0009326">
    <property type="term" value="C:formate dehydrogenase complex"/>
    <property type="evidence" value="ECO:0007669"/>
    <property type="project" value="InterPro"/>
</dbReference>
<dbReference type="GO" id="GO:0015944">
    <property type="term" value="P:formate oxidation"/>
    <property type="evidence" value="ECO:0007669"/>
    <property type="project" value="TreeGrafter"/>
</dbReference>
<evidence type="ECO:0000259" key="14">
    <source>
        <dbReference type="Pfam" id="PF01292"/>
    </source>
</evidence>
<dbReference type="InterPro" id="IPR011577">
    <property type="entry name" value="Cyt_b561_bac/Ni-Hgenase"/>
</dbReference>
<comment type="subcellular location">
    <subcellularLocation>
        <location evidence="2">Cell membrane</location>
        <topology evidence="2">Multi-pass membrane protein</topology>
    </subcellularLocation>
</comment>
<keyword evidence="11" id="KW-0408">Iron</keyword>
<evidence type="ECO:0000256" key="12">
    <source>
        <dbReference type="ARBA" id="ARBA00023136"/>
    </source>
</evidence>
<name>A0A1E5L519_9FIRM</name>
<keyword evidence="4" id="KW-0813">Transport</keyword>
<dbReference type="InterPro" id="IPR051817">
    <property type="entry name" value="FDH_cytochrome_b556_subunit"/>
</dbReference>
<dbReference type="PANTHER" id="PTHR30074:SF6">
    <property type="entry name" value="FORMATE DEHYDROGENASE GAMMA SUBUNIT"/>
    <property type="match status" value="1"/>
</dbReference>
<feature type="transmembrane region" description="Helical" evidence="13">
    <location>
        <begin position="163"/>
        <end position="183"/>
    </location>
</feature>
<gene>
    <name evidence="15" type="ORF">BHU72_06260</name>
</gene>
<dbReference type="AlphaFoldDB" id="A0A1E5L519"/>
<reference evidence="15 16" key="1">
    <citation type="submission" date="2016-09" db="EMBL/GenBank/DDBJ databases">
        <title>Desulfuribacillus arsenicus sp. nov., an obligately anaerobic, dissimilatory arsenic- and antimonate-reducing bacterium isolated from anoxic sediments.</title>
        <authorList>
            <person name="Abin C.A."/>
            <person name="Hollibaugh J.T."/>
        </authorList>
    </citation>
    <scope>NUCLEOTIDE SEQUENCE [LARGE SCALE GENOMIC DNA]</scope>
    <source>
        <strain evidence="15 16">MLFW-2</strain>
    </source>
</reference>
<keyword evidence="6" id="KW-0349">Heme</keyword>
<comment type="cofactor">
    <cofactor evidence="1">
        <name>heme</name>
        <dbReference type="ChEBI" id="CHEBI:30413"/>
    </cofactor>
</comment>
<evidence type="ECO:0000256" key="11">
    <source>
        <dbReference type="ARBA" id="ARBA00023004"/>
    </source>
</evidence>
<feature type="transmembrane region" description="Helical" evidence="13">
    <location>
        <begin position="21"/>
        <end position="41"/>
    </location>
</feature>
<organism evidence="15 16">
    <name type="scientific">Desulfuribacillus stibiiarsenatis</name>
    <dbReference type="NCBI Taxonomy" id="1390249"/>
    <lineage>
        <taxon>Bacteria</taxon>
        <taxon>Bacillati</taxon>
        <taxon>Bacillota</taxon>
        <taxon>Desulfuribacillia</taxon>
        <taxon>Desulfuribacillales</taxon>
        <taxon>Desulfuribacillaceae</taxon>
        <taxon>Desulfuribacillus</taxon>
    </lineage>
</organism>
<proteinExistence type="inferred from homology"/>
<dbReference type="GO" id="GO:0046872">
    <property type="term" value="F:metal ion binding"/>
    <property type="evidence" value="ECO:0007669"/>
    <property type="project" value="UniProtKB-KW"/>
</dbReference>
<keyword evidence="9" id="KW-0249">Electron transport</keyword>
<evidence type="ECO:0000313" key="15">
    <source>
        <dbReference type="EMBL" id="OEH85206.1"/>
    </source>
</evidence>
<keyword evidence="12 13" id="KW-0472">Membrane</keyword>
<dbReference type="InterPro" id="IPR016174">
    <property type="entry name" value="Di-haem_cyt_TM"/>
</dbReference>
<evidence type="ECO:0000256" key="3">
    <source>
        <dbReference type="ARBA" id="ARBA00010747"/>
    </source>
</evidence>
<keyword evidence="10 13" id="KW-1133">Transmembrane helix</keyword>
<keyword evidence="16" id="KW-1185">Reference proteome</keyword>
<dbReference type="GO" id="GO:0009055">
    <property type="term" value="F:electron transfer activity"/>
    <property type="evidence" value="ECO:0007669"/>
    <property type="project" value="InterPro"/>
</dbReference>
<dbReference type="Gene3D" id="1.20.950.20">
    <property type="entry name" value="Transmembrane di-heme cytochromes, Chain C"/>
    <property type="match status" value="1"/>
</dbReference>
<feature type="domain" description="Cytochrome b561 bacterial/Ni-hydrogenase" evidence="14">
    <location>
        <begin position="15"/>
        <end position="200"/>
    </location>
</feature>
<comment type="similarity">
    <text evidence="3">Belongs to the formate dehydrogenase gamma subunit family.</text>
</comment>
<sequence>MSKNVPMLKDGKIYRFTPTARFTHWLYVGSYAVLFLTGLLLFADTFDFLAPLFGGYEGAQLIHRIFAVVFLLPAVIFVLFDPKSFFGWLKDCFTWTMDDIKFFPAFAMELFGMHPKCPPQGFINAGEKVNSLLTITFTTLIVISGFVMWFPESFSTAVVQWSYVIHSGAMALLSAVAIVHIYLGTFNPGSKAALPGMINGYVDAEFAKGHHEKWYNEVVAAEKKKKSS</sequence>
<dbReference type="Proteomes" id="UP000095255">
    <property type="component" value="Unassembled WGS sequence"/>
</dbReference>
<feature type="transmembrane region" description="Helical" evidence="13">
    <location>
        <begin position="61"/>
        <end position="80"/>
    </location>
</feature>
<evidence type="ECO:0000256" key="9">
    <source>
        <dbReference type="ARBA" id="ARBA00022982"/>
    </source>
</evidence>
<evidence type="ECO:0000313" key="16">
    <source>
        <dbReference type="Proteomes" id="UP000095255"/>
    </source>
</evidence>
<accession>A0A1E5L519</accession>
<dbReference type="GO" id="GO:0036397">
    <property type="term" value="F:formate dehydrogenase (quinone) activity"/>
    <property type="evidence" value="ECO:0007669"/>
    <property type="project" value="TreeGrafter"/>
</dbReference>
<dbReference type="GO" id="GO:0005886">
    <property type="term" value="C:plasma membrane"/>
    <property type="evidence" value="ECO:0007669"/>
    <property type="project" value="UniProtKB-SubCell"/>
</dbReference>
<dbReference type="OrthoDB" id="1808646at2"/>
<keyword evidence="8" id="KW-0479">Metal-binding</keyword>
<dbReference type="GO" id="GO:0022904">
    <property type="term" value="P:respiratory electron transport chain"/>
    <property type="evidence" value="ECO:0007669"/>
    <property type="project" value="InterPro"/>
</dbReference>
<dbReference type="NCBIfam" id="TIGR01583">
    <property type="entry name" value="formate-DH-gamm"/>
    <property type="match status" value="1"/>
</dbReference>
<protein>
    <submittedName>
        <fullName evidence="15">Formate dehydrogenase subunit gamma</fullName>
    </submittedName>
</protein>
<feature type="transmembrane region" description="Helical" evidence="13">
    <location>
        <begin position="132"/>
        <end position="151"/>
    </location>
</feature>
<dbReference type="GO" id="GO:0009061">
    <property type="term" value="P:anaerobic respiration"/>
    <property type="evidence" value="ECO:0007669"/>
    <property type="project" value="TreeGrafter"/>
</dbReference>
<evidence type="ECO:0000256" key="5">
    <source>
        <dbReference type="ARBA" id="ARBA00022475"/>
    </source>
</evidence>
<dbReference type="RefSeq" id="WP_069702533.1">
    <property type="nucleotide sequence ID" value="NZ_MJAT01000033.1"/>
</dbReference>
<evidence type="ECO:0000256" key="2">
    <source>
        <dbReference type="ARBA" id="ARBA00004651"/>
    </source>
</evidence>
<keyword evidence="7 13" id="KW-0812">Transmembrane</keyword>
<dbReference type="STRING" id="1390249.BHU72_06260"/>
<comment type="caution">
    <text evidence="15">The sequence shown here is derived from an EMBL/GenBank/DDBJ whole genome shotgun (WGS) entry which is preliminary data.</text>
</comment>
<evidence type="ECO:0000256" key="6">
    <source>
        <dbReference type="ARBA" id="ARBA00022617"/>
    </source>
</evidence>
<evidence type="ECO:0000256" key="1">
    <source>
        <dbReference type="ARBA" id="ARBA00001971"/>
    </source>
</evidence>
<evidence type="ECO:0000256" key="13">
    <source>
        <dbReference type="SAM" id="Phobius"/>
    </source>
</evidence>
<dbReference type="InterPro" id="IPR006471">
    <property type="entry name" value="Formate_DH_gsu"/>
</dbReference>
<evidence type="ECO:0000256" key="8">
    <source>
        <dbReference type="ARBA" id="ARBA00022723"/>
    </source>
</evidence>
<dbReference type="PANTHER" id="PTHR30074">
    <property type="entry name" value="FORMATE DEHYDROGENASE, NITRATE-INDUCIBLE, CYTOCHROME B556 FDN SUBUNIT"/>
    <property type="match status" value="1"/>
</dbReference>
<dbReference type="GO" id="GO:0008863">
    <property type="term" value="F:formate dehydrogenase (NAD+) activity"/>
    <property type="evidence" value="ECO:0007669"/>
    <property type="project" value="InterPro"/>
</dbReference>
<evidence type="ECO:0000256" key="7">
    <source>
        <dbReference type="ARBA" id="ARBA00022692"/>
    </source>
</evidence>
<dbReference type="SUPFAM" id="SSF81342">
    <property type="entry name" value="Transmembrane di-heme cytochromes"/>
    <property type="match status" value="1"/>
</dbReference>
<keyword evidence="5" id="KW-1003">Cell membrane</keyword>
<evidence type="ECO:0000256" key="4">
    <source>
        <dbReference type="ARBA" id="ARBA00022448"/>
    </source>
</evidence>
<evidence type="ECO:0000256" key="10">
    <source>
        <dbReference type="ARBA" id="ARBA00022989"/>
    </source>
</evidence>